<feature type="compositionally biased region" description="Polar residues" evidence="1">
    <location>
        <begin position="315"/>
        <end position="326"/>
    </location>
</feature>
<dbReference type="AlphaFoldDB" id="A0A4Z1K0A9"/>
<sequence length="355" mass="39880">MSPSLFSFGSDKRIDNWIEEKELEKYDLKKYENPQKMRVSKESDAKDVVRRMYRYKHKEDKSKDLYVLVPGHKKEKSPGLLGGGVTEHTITRTTKTSDGRGKNLNLPININLGKQNITIKVEDGERSRRRGDGEKERHRHRGDKDSESDDSSYTDNESKRNANDDLQSNYSGKVSSRGHSARPPTIHLPFKKESRTKERSEIQSIIEDGSIASSHRPPTDIQPPPRAQSIRKDGPVRSSRRPPTDIQPLPRAQSIIEDGSVISFQTSSSKSKHSSRAPSAAGQSRLSQNTDTLLPSLDKLAEENKDVLDGKTSQDGRNSTSSQHLKPNSREDYKANSDRRRAERGNSGLSSKNVP</sequence>
<feature type="compositionally biased region" description="Basic and acidic residues" evidence="1">
    <location>
        <begin position="299"/>
        <end position="314"/>
    </location>
</feature>
<feature type="compositionally biased region" description="Basic and acidic residues" evidence="1">
    <location>
        <begin position="120"/>
        <end position="136"/>
    </location>
</feature>
<feature type="compositionally biased region" description="Polar residues" evidence="1">
    <location>
        <begin position="281"/>
        <end position="293"/>
    </location>
</feature>
<evidence type="ECO:0000313" key="2">
    <source>
        <dbReference type="EMBL" id="TGO76982.1"/>
    </source>
</evidence>
<reference evidence="2 3" key="1">
    <citation type="submission" date="2017-12" db="EMBL/GenBank/DDBJ databases">
        <title>Comparative genomics of Botrytis spp.</title>
        <authorList>
            <person name="Valero-Jimenez C.A."/>
            <person name="Tapia P."/>
            <person name="Veloso J."/>
            <person name="Silva-Moreno E."/>
            <person name="Staats M."/>
            <person name="Valdes J.H."/>
            <person name="Van Kan J.A.L."/>
        </authorList>
    </citation>
    <scope>NUCLEOTIDE SEQUENCE [LARGE SCALE GENOMIC DNA]</scope>
    <source>
        <strain evidence="2 3">Be9601</strain>
    </source>
</reference>
<accession>A0A4Z1K0A9</accession>
<feature type="region of interest" description="Disordered" evidence="1">
    <location>
        <begin position="119"/>
        <end position="355"/>
    </location>
</feature>
<dbReference type="Proteomes" id="UP000297229">
    <property type="component" value="Unassembled WGS sequence"/>
</dbReference>
<evidence type="ECO:0000313" key="3">
    <source>
        <dbReference type="Proteomes" id="UP000297229"/>
    </source>
</evidence>
<gene>
    <name evidence="2" type="ORF">BELL_0128g00080</name>
</gene>
<protein>
    <submittedName>
        <fullName evidence="2">Uncharacterized protein</fullName>
    </submittedName>
</protein>
<feature type="compositionally biased region" description="Low complexity" evidence="1">
    <location>
        <begin position="260"/>
        <end position="269"/>
    </location>
</feature>
<keyword evidence="3" id="KW-1185">Reference proteome</keyword>
<feature type="compositionally biased region" description="Basic and acidic residues" evidence="1">
    <location>
        <begin position="328"/>
        <end position="344"/>
    </location>
</feature>
<feature type="compositionally biased region" description="Polar residues" evidence="1">
    <location>
        <begin position="164"/>
        <end position="178"/>
    </location>
</feature>
<organism evidence="2 3">
    <name type="scientific">Botrytis elliptica</name>
    <dbReference type="NCBI Taxonomy" id="278938"/>
    <lineage>
        <taxon>Eukaryota</taxon>
        <taxon>Fungi</taxon>
        <taxon>Dikarya</taxon>
        <taxon>Ascomycota</taxon>
        <taxon>Pezizomycotina</taxon>
        <taxon>Leotiomycetes</taxon>
        <taxon>Helotiales</taxon>
        <taxon>Sclerotiniaceae</taxon>
        <taxon>Botrytis</taxon>
    </lineage>
</organism>
<feature type="compositionally biased region" description="Basic and acidic residues" evidence="1">
    <location>
        <begin position="190"/>
        <end position="201"/>
    </location>
</feature>
<dbReference type="EMBL" id="PQXM01000127">
    <property type="protein sequence ID" value="TGO76982.1"/>
    <property type="molecule type" value="Genomic_DNA"/>
</dbReference>
<evidence type="ECO:0000256" key="1">
    <source>
        <dbReference type="SAM" id="MobiDB-lite"/>
    </source>
</evidence>
<name>A0A4Z1K0A9_9HELO</name>
<proteinExistence type="predicted"/>
<comment type="caution">
    <text evidence="2">The sequence shown here is derived from an EMBL/GenBank/DDBJ whole genome shotgun (WGS) entry which is preliminary data.</text>
</comment>
<feature type="region of interest" description="Disordered" evidence="1">
    <location>
        <begin position="74"/>
        <end position="107"/>
    </location>
</feature>